<dbReference type="InterPro" id="IPR025444">
    <property type="entry name" value="Monooxy_af470"/>
</dbReference>
<reference evidence="1 2" key="1">
    <citation type="submission" date="2017-04" db="EMBL/GenBank/DDBJ databases">
        <authorList>
            <person name="Afonso C.L."/>
            <person name="Miller P.J."/>
            <person name="Scott M.A."/>
            <person name="Spackman E."/>
            <person name="Goraichik I."/>
            <person name="Dimitrov K.M."/>
            <person name="Suarez D.L."/>
            <person name="Swayne D.E."/>
        </authorList>
    </citation>
    <scope>NUCLEOTIDE SEQUENCE [LARGE SCALE GENOMIC DNA]</scope>
    <source>
        <strain evidence="1 2">DSM 43828</strain>
    </source>
</reference>
<protein>
    <recommendedName>
        <fullName evidence="3">DUF4188 domain-containing protein</fullName>
    </recommendedName>
</protein>
<evidence type="ECO:0000313" key="2">
    <source>
        <dbReference type="Proteomes" id="UP000192674"/>
    </source>
</evidence>
<name>A0A1W2FZ07_KIBAR</name>
<sequence>MTINRPWRPDQWLPTLVAMAPMLRELDKDPELGLLGYELTIGLRGPTLVQYWSSLEKLYAYASKSDAEHRPAWAKFNRRAAKAKGAVGVWHETYAVDKHESVYVETPRMGLAKATEHVEVVRNSARERIAVTR</sequence>
<keyword evidence="2" id="KW-1185">Reference proteome</keyword>
<evidence type="ECO:0000313" key="1">
    <source>
        <dbReference type="EMBL" id="SMD27199.1"/>
    </source>
</evidence>
<proteinExistence type="predicted"/>
<dbReference type="AlphaFoldDB" id="A0A1W2FZ07"/>
<evidence type="ECO:0008006" key="3">
    <source>
        <dbReference type="Google" id="ProtNLM"/>
    </source>
</evidence>
<gene>
    <name evidence="1" type="ORF">SAMN05661093_10797</name>
</gene>
<dbReference type="Proteomes" id="UP000192674">
    <property type="component" value="Unassembled WGS sequence"/>
</dbReference>
<dbReference type="Pfam" id="PF13826">
    <property type="entry name" value="Monooxy_af470-like"/>
    <property type="match status" value="1"/>
</dbReference>
<organism evidence="1 2">
    <name type="scientific">Kibdelosporangium aridum</name>
    <dbReference type="NCBI Taxonomy" id="2030"/>
    <lineage>
        <taxon>Bacteria</taxon>
        <taxon>Bacillati</taxon>
        <taxon>Actinomycetota</taxon>
        <taxon>Actinomycetes</taxon>
        <taxon>Pseudonocardiales</taxon>
        <taxon>Pseudonocardiaceae</taxon>
        <taxon>Kibdelosporangium</taxon>
    </lineage>
</organism>
<dbReference type="EMBL" id="FWXV01000021">
    <property type="protein sequence ID" value="SMD27199.1"/>
    <property type="molecule type" value="Genomic_DNA"/>
</dbReference>
<accession>A0A1W2FZ07</accession>